<evidence type="ECO:0008006" key="2">
    <source>
        <dbReference type="Google" id="ProtNLM"/>
    </source>
</evidence>
<evidence type="ECO:0000313" key="1">
    <source>
        <dbReference type="EMBL" id="QFG74272.1"/>
    </source>
</evidence>
<protein>
    <recommendedName>
        <fullName evidence="2">NET domain-containing protein</fullName>
    </recommendedName>
</protein>
<proteinExistence type="predicted"/>
<organism evidence="1">
    <name type="scientific">Megaviridae environmental sample</name>
    <dbReference type="NCBI Taxonomy" id="1737588"/>
    <lineage>
        <taxon>Viruses</taxon>
        <taxon>Varidnaviria</taxon>
        <taxon>Bamfordvirae</taxon>
        <taxon>Nucleocytoviricota</taxon>
        <taxon>Megaviricetes</taxon>
        <taxon>Imitervirales</taxon>
        <taxon>Mimiviridae</taxon>
        <taxon>environmental samples</taxon>
    </lineage>
</organism>
<name>A0A5J6VJM6_9VIRU</name>
<accession>A0A5J6VJM6</accession>
<sequence>MMSYEDKIILNNRLNKINKKSMFKDIFNLIKLEIENNMTVNSNGIFFNLNILSDKSLNKIVKYLDDNYEDNETTSIKFNSYSSDMEHSEFKLSNKERNLIKKIKNS</sequence>
<reference evidence="1" key="1">
    <citation type="journal article" date="2019" name="Philos. Trans. R. Soc. Lond., B, Biol. Sci.">
        <title>Targeted metagenomic recovery of four divergent viruses reveals shared and distinctive characteristics of giant viruses of marine eukaryotes.</title>
        <authorList>
            <person name="Needham D.M."/>
            <person name="Poirier C."/>
            <person name="Hehenberger E."/>
            <person name="Jimenez V."/>
            <person name="Swalwell J.E."/>
            <person name="Santoro A.E."/>
            <person name="Worden A.Z."/>
        </authorList>
    </citation>
    <scope>NUCLEOTIDE SEQUENCE</scope>
    <source>
        <strain evidence="1">MPacV-611</strain>
    </source>
</reference>
<dbReference type="EMBL" id="MN448285">
    <property type="protein sequence ID" value="QFG74272.1"/>
    <property type="molecule type" value="Genomic_DNA"/>
</dbReference>